<evidence type="ECO:0000256" key="2">
    <source>
        <dbReference type="ARBA" id="ARBA00022448"/>
    </source>
</evidence>
<keyword evidence="2 7" id="KW-0813">Transport</keyword>
<dbReference type="CDD" id="cd06261">
    <property type="entry name" value="TM_PBP2"/>
    <property type="match status" value="1"/>
</dbReference>
<evidence type="ECO:0000256" key="1">
    <source>
        <dbReference type="ARBA" id="ARBA00004651"/>
    </source>
</evidence>
<feature type="transmembrane region" description="Helical" evidence="7">
    <location>
        <begin position="9"/>
        <end position="30"/>
    </location>
</feature>
<dbReference type="RefSeq" id="WP_212692827.1">
    <property type="nucleotide sequence ID" value="NZ_CAJXUH010000006.1"/>
</dbReference>
<dbReference type="Pfam" id="PF00528">
    <property type="entry name" value="BPD_transp_1"/>
    <property type="match status" value="1"/>
</dbReference>
<reference evidence="9 10" key="1">
    <citation type="submission" date="2020-07" db="EMBL/GenBank/DDBJ databases">
        <title>Vallitalea guaymasensis genome.</title>
        <authorList>
            <person name="Postec A."/>
        </authorList>
    </citation>
    <scope>NUCLEOTIDE SEQUENCE [LARGE SCALE GENOMIC DNA]</scope>
    <source>
        <strain evidence="9 10">Ra1766G1</strain>
    </source>
</reference>
<dbReference type="Proteomes" id="UP000677305">
    <property type="component" value="Chromosome"/>
</dbReference>
<protein>
    <submittedName>
        <fullName evidence="9">ABC transporter permease</fullName>
    </submittedName>
</protein>
<gene>
    <name evidence="9" type="ORF">HYG85_06600</name>
</gene>
<feature type="transmembrane region" description="Helical" evidence="7">
    <location>
        <begin position="100"/>
        <end position="122"/>
    </location>
</feature>
<organism evidence="9 10">
    <name type="scientific">Vallitalea guaymasensis</name>
    <dbReference type="NCBI Taxonomy" id="1185412"/>
    <lineage>
        <taxon>Bacteria</taxon>
        <taxon>Bacillati</taxon>
        <taxon>Bacillota</taxon>
        <taxon>Clostridia</taxon>
        <taxon>Lachnospirales</taxon>
        <taxon>Vallitaleaceae</taxon>
        <taxon>Vallitalea</taxon>
    </lineage>
</organism>
<keyword evidence="6 7" id="KW-0472">Membrane</keyword>
<dbReference type="InterPro" id="IPR045621">
    <property type="entry name" value="BPD_transp_1_N"/>
</dbReference>
<evidence type="ECO:0000256" key="7">
    <source>
        <dbReference type="RuleBase" id="RU363032"/>
    </source>
</evidence>
<keyword evidence="4 7" id="KW-0812">Transmembrane</keyword>
<comment type="similarity">
    <text evidence="7">Belongs to the binding-protein-dependent transport system permease family.</text>
</comment>
<dbReference type="InterPro" id="IPR035906">
    <property type="entry name" value="MetI-like_sf"/>
</dbReference>
<dbReference type="EMBL" id="CP058561">
    <property type="protein sequence ID" value="QUH28606.1"/>
    <property type="molecule type" value="Genomic_DNA"/>
</dbReference>
<keyword evidence="5 7" id="KW-1133">Transmembrane helix</keyword>
<dbReference type="PROSITE" id="PS50928">
    <property type="entry name" value="ABC_TM1"/>
    <property type="match status" value="1"/>
</dbReference>
<feature type="domain" description="ABC transmembrane type-1" evidence="8">
    <location>
        <begin position="94"/>
        <end position="306"/>
    </location>
</feature>
<dbReference type="KEGG" id="vgu:HYG85_06600"/>
<dbReference type="SUPFAM" id="SSF161098">
    <property type="entry name" value="MetI-like"/>
    <property type="match status" value="1"/>
</dbReference>
<evidence type="ECO:0000259" key="8">
    <source>
        <dbReference type="PROSITE" id="PS50928"/>
    </source>
</evidence>
<feature type="transmembrane region" description="Helical" evidence="7">
    <location>
        <begin position="129"/>
        <end position="154"/>
    </location>
</feature>
<dbReference type="Pfam" id="PF19300">
    <property type="entry name" value="BPD_transp_1_N"/>
    <property type="match status" value="1"/>
</dbReference>
<feature type="transmembrane region" description="Helical" evidence="7">
    <location>
        <begin position="174"/>
        <end position="195"/>
    </location>
</feature>
<dbReference type="PANTHER" id="PTHR43163:SF6">
    <property type="entry name" value="DIPEPTIDE TRANSPORT SYSTEM PERMEASE PROTEIN DPPB-RELATED"/>
    <property type="match status" value="1"/>
</dbReference>
<sequence>MIRYVIERIALIVLTLFIVLTINFFLLRLMPGTPFDNPKITEVQQQLMKEKYGLDDPAYVQYFRYLKQVVFERDLGNSFKLQDQPVLKLITMKLPHTVKIGTIALIFGVIVGIFLGSIAAIYKNSIWDNLVTILAVIGVSIPSFVMAAFLQYFLCAKLGWFPYIYKPVDVMRNVSFWDSIYSSILPAFSLGLFVISSTMRYMRSELVEVLSSDYILLARAKGLSKPKVIFRHALRNALIPVVTILGPMAVSILTGSVVVEQFFGVPGLGKLMVNASFTNDYFLILGVNLVYSFLLVTVILIVDLLYGVIDPRIRLKGGGV</sequence>
<accession>A0A8J8M920</accession>
<evidence type="ECO:0000256" key="4">
    <source>
        <dbReference type="ARBA" id="ARBA00022692"/>
    </source>
</evidence>
<dbReference type="AlphaFoldDB" id="A0A8J8M920"/>
<dbReference type="InterPro" id="IPR000515">
    <property type="entry name" value="MetI-like"/>
</dbReference>
<dbReference type="GO" id="GO:0055085">
    <property type="term" value="P:transmembrane transport"/>
    <property type="evidence" value="ECO:0007669"/>
    <property type="project" value="InterPro"/>
</dbReference>
<evidence type="ECO:0000256" key="5">
    <source>
        <dbReference type="ARBA" id="ARBA00022989"/>
    </source>
</evidence>
<name>A0A8J8M920_9FIRM</name>
<comment type="subcellular location">
    <subcellularLocation>
        <location evidence="1 7">Cell membrane</location>
        <topology evidence="1 7">Multi-pass membrane protein</topology>
    </subcellularLocation>
</comment>
<evidence type="ECO:0000256" key="6">
    <source>
        <dbReference type="ARBA" id="ARBA00023136"/>
    </source>
</evidence>
<dbReference type="GO" id="GO:0005886">
    <property type="term" value="C:plasma membrane"/>
    <property type="evidence" value="ECO:0007669"/>
    <property type="project" value="UniProtKB-SubCell"/>
</dbReference>
<keyword evidence="10" id="KW-1185">Reference proteome</keyword>
<evidence type="ECO:0000313" key="9">
    <source>
        <dbReference type="EMBL" id="QUH28606.1"/>
    </source>
</evidence>
<feature type="transmembrane region" description="Helical" evidence="7">
    <location>
        <begin position="281"/>
        <end position="306"/>
    </location>
</feature>
<dbReference type="Gene3D" id="1.10.3720.10">
    <property type="entry name" value="MetI-like"/>
    <property type="match status" value="1"/>
</dbReference>
<evidence type="ECO:0000256" key="3">
    <source>
        <dbReference type="ARBA" id="ARBA00022475"/>
    </source>
</evidence>
<feature type="transmembrane region" description="Helical" evidence="7">
    <location>
        <begin position="237"/>
        <end position="259"/>
    </location>
</feature>
<keyword evidence="3" id="KW-1003">Cell membrane</keyword>
<dbReference type="PANTHER" id="PTHR43163">
    <property type="entry name" value="DIPEPTIDE TRANSPORT SYSTEM PERMEASE PROTEIN DPPB-RELATED"/>
    <property type="match status" value="1"/>
</dbReference>
<proteinExistence type="inferred from homology"/>
<evidence type="ECO:0000313" key="10">
    <source>
        <dbReference type="Proteomes" id="UP000677305"/>
    </source>
</evidence>